<evidence type="ECO:0000256" key="10">
    <source>
        <dbReference type="ARBA" id="ARBA00033771"/>
    </source>
</evidence>
<dbReference type="GO" id="GO:0004601">
    <property type="term" value="F:peroxidase activity"/>
    <property type="evidence" value="ECO:0007669"/>
    <property type="project" value="UniProtKB-KW"/>
</dbReference>
<dbReference type="Pfam" id="PF20628">
    <property type="entry name" value="Dyp_perox_C"/>
    <property type="match status" value="1"/>
</dbReference>
<feature type="domain" description="Dyp-type peroxidase C-terminal" evidence="15">
    <location>
        <begin position="224"/>
        <end position="407"/>
    </location>
</feature>
<comment type="cofactor">
    <cofactor evidence="13">
        <name>heme b</name>
        <dbReference type="ChEBI" id="CHEBI:60344"/>
    </cofactor>
    <text evidence="13">Binds 1 heme b (iron(II)-protoporphyrin IX) group non-covalently per subunit.</text>
</comment>
<dbReference type="eggNOG" id="COG2837">
    <property type="taxonomic scope" value="Bacteria"/>
</dbReference>
<dbReference type="EC" id="1.11.1.-" evidence="13"/>
<keyword evidence="2 13" id="KW-0575">Peroxidase</keyword>
<dbReference type="PROSITE" id="PS51318">
    <property type="entry name" value="TAT"/>
    <property type="match status" value="1"/>
</dbReference>
<evidence type="ECO:0000256" key="6">
    <source>
        <dbReference type="ARBA" id="ARBA00023002"/>
    </source>
</evidence>
<evidence type="ECO:0000256" key="4">
    <source>
        <dbReference type="ARBA" id="ARBA00022723"/>
    </source>
</evidence>
<dbReference type="Proteomes" id="UP000183015">
    <property type="component" value="Unassembled WGS sequence"/>
</dbReference>
<evidence type="ECO:0000259" key="14">
    <source>
        <dbReference type="Pfam" id="PF04261"/>
    </source>
</evidence>
<dbReference type="GO" id="GO:0030313">
    <property type="term" value="C:cell envelope"/>
    <property type="evidence" value="ECO:0007669"/>
    <property type="project" value="UniProtKB-SubCell"/>
</dbReference>
<comment type="function">
    <text evidence="13">Involved in the recovery of exogenous heme iron. Extracts iron from heme while preserving the protoporphyrin ring intact.</text>
</comment>
<dbReference type="InterPro" id="IPR048327">
    <property type="entry name" value="Dyp_perox_N"/>
</dbReference>
<dbReference type="Pfam" id="PF04261">
    <property type="entry name" value="Dyp_perox_N"/>
    <property type="match status" value="1"/>
</dbReference>
<dbReference type="GO" id="GO:0033212">
    <property type="term" value="P:iron import into cell"/>
    <property type="evidence" value="ECO:0007669"/>
    <property type="project" value="InterPro"/>
</dbReference>
<dbReference type="AlphaFoldDB" id="A0A1H7TMB9"/>
<reference evidence="17" key="1">
    <citation type="submission" date="2016-10" db="EMBL/GenBank/DDBJ databases">
        <authorList>
            <person name="Varghese N."/>
        </authorList>
    </citation>
    <scope>NUCLEOTIDE SEQUENCE [LARGE SCALE GENOMIC DNA]</scope>
    <source>
        <strain evidence="17">DSM 45096 / BCRC 16803 / CGMCC 4.1857 / CIP 109030 / JCM 12277 / KCTC 19219 / NBRC 100920 / 33214</strain>
    </source>
</reference>
<dbReference type="PANTHER" id="PTHR30521:SF4">
    <property type="entry name" value="DEFERROCHELATASE"/>
    <property type="match status" value="1"/>
</dbReference>
<proteinExistence type="inferred from homology"/>
<dbReference type="NCBIfam" id="TIGR01413">
    <property type="entry name" value="Dyp_perox_fam"/>
    <property type="match status" value="1"/>
</dbReference>
<evidence type="ECO:0000256" key="8">
    <source>
        <dbReference type="ARBA" id="ARBA00023239"/>
    </source>
</evidence>
<evidence type="ECO:0000313" key="16">
    <source>
        <dbReference type="EMBL" id="SEL85931.1"/>
    </source>
</evidence>
<evidence type="ECO:0000259" key="15">
    <source>
        <dbReference type="Pfam" id="PF20628"/>
    </source>
</evidence>
<name>A0A1H7TMB9_STRJI</name>
<keyword evidence="5" id="KW-0732">Signal</keyword>
<protein>
    <recommendedName>
        <fullName evidence="10 13">Deferrochelatase</fullName>
        <ecNumber evidence="13">1.11.1.-</ecNumber>
    </recommendedName>
    <alternativeName>
        <fullName evidence="11 13">Peroxidase EfeB</fullName>
    </alternativeName>
</protein>
<accession>A0A1H7TMB9</accession>
<dbReference type="InterPro" id="IPR006311">
    <property type="entry name" value="TAT_signal"/>
</dbReference>
<dbReference type="InterPro" id="IPR011008">
    <property type="entry name" value="Dimeric_a/b-barrel"/>
</dbReference>
<evidence type="ECO:0000256" key="9">
    <source>
        <dbReference type="ARBA" id="ARBA00025737"/>
    </source>
</evidence>
<keyword evidence="4 13" id="KW-0479">Metal-binding</keyword>
<evidence type="ECO:0000256" key="5">
    <source>
        <dbReference type="ARBA" id="ARBA00022729"/>
    </source>
</evidence>
<dbReference type="EMBL" id="FOAZ01000014">
    <property type="protein sequence ID" value="SEL85931.1"/>
    <property type="molecule type" value="Genomic_DNA"/>
</dbReference>
<sequence length="421" mass="44291">MTTSDPHQTIGRRGFLRNATAGVVGVAALGTAAADTARAATAAAGATAGSGRVIAFEGPHQAGILTPPQAAASFVSFDVIAPDRAALKDLFAVLTDRVRALTAGAPVPATDLASPPADSGTLGPLPPADGLTVTVGVGASLFDDHRYGLGARRPAKLAAMPVFPDDDMAHSTELHGDLSLQLCADSRDTVVHALRDITRHTRGAIQARWKIDGTHSAPRPSGAPRNHLGFKDGIANPDTTNQAVTDALVWTHGGADGEPAWTEGGSYQVIRIIRMLVEFWDRVSLDEQERMIGRRRDSGAPLDGSAETDLPAYKADPQGLYVPMNAHIRLANPRTDATASQQILRRGYNYERGLDTDGNLDLGLVFCCYQQDVSRQFAAVQSRLAGEPLVDYISPTGGGYFFALPGVRNPGDTFASGLLAG</sequence>
<evidence type="ECO:0000256" key="11">
    <source>
        <dbReference type="ARBA" id="ARBA00033775"/>
    </source>
</evidence>
<dbReference type="SUPFAM" id="SSF54909">
    <property type="entry name" value="Dimeric alpha+beta barrel"/>
    <property type="match status" value="1"/>
</dbReference>
<evidence type="ECO:0000256" key="1">
    <source>
        <dbReference type="ARBA" id="ARBA00004196"/>
    </source>
</evidence>
<dbReference type="GO" id="GO:0004325">
    <property type="term" value="F:ferrochelatase activity"/>
    <property type="evidence" value="ECO:0007669"/>
    <property type="project" value="UniProtKB-EC"/>
</dbReference>
<dbReference type="PANTHER" id="PTHR30521">
    <property type="entry name" value="DEFERROCHELATASE/PEROXIDASE"/>
    <property type="match status" value="1"/>
</dbReference>
<keyword evidence="6 13" id="KW-0560">Oxidoreductase</keyword>
<evidence type="ECO:0000256" key="12">
    <source>
        <dbReference type="ARBA" id="ARBA00048856"/>
    </source>
</evidence>
<dbReference type="GO" id="GO:0046872">
    <property type="term" value="F:metal ion binding"/>
    <property type="evidence" value="ECO:0007669"/>
    <property type="project" value="UniProtKB-KW"/>
</dbReference>
<comment type="catalytic activity">
    <reaction evidence="12">
        <text>heme b + 2 H(+) = protoporphyrin IX + Fe(2+)</text>
        <dbReference type="Rhea" id="RHEA:22584"/>
        <dbReference type="ChEBI" id="CHEBI:15378"/>
        <dbReference type="ChEBI" id="CHEBI:29033"/>
        <dbReference type="ChEBI" id="CHEBI:57306"/>
        <dbReference type="ChEBI" id="CHEBI:60344"/>
        <dbReference type="EC" id="4.98.1.1"/>
    </reaction>
    <physiologicalReaction direction="left-to-right" evidence="12">
        <dbReference type="Rhea" id="RHEA:22585"/>
    </physiologicalReaction>
</comment>
<evidence type="ECO:0000256" key="13">
    <source>
        <dbReference type="RuleBase" id="RU365017"/>
    </source>
</evidence>
<comment type="similarity">
    <text evidence="9 13">Belongs to the DyP-type peroxidase family.</text>
</comment>
<dbReference type="STRING" id="235985.SAMN05414137_11483"/>
<feature type="domain" description="Dyp-type peroxidase N-terminal" evidence="14">
    <location>
        <begin position="61"/>
        <end position="213"/>
    </location>
</feature>
<dbReference type="InterPro" id="IPR006314">
    <property type="entry name" value="Dyp_peroxidase"/>
</dbReference>
<dbReference type="InterPro" id="IPR006313">
    <property type="entry name" value="EfeB/EfeN"/>
</dbReference>
<keyword evidence="17" id="KW-1185">Reference proteome</keyword>
<gene>
    <name evidence="16" type="ORF">SAMN05414137_11483</name>
</gene>
<dbReference type="OrthoDB" id="9781066at2"/>
<evidence type="ECO:0000256" key="2">
    <source>
        <dbReference type="ARBA" id="ARBA00022559"/>
    </source>
</evidence>
<comment type="subcellular location">
    <subcellularLocation>
        <location evidence="1">Cell envelope</location>
    </subcellularLocation>
</comment>
<dbReference type="GO" id="GO:0020037">
    <property type="term" value="F:heme binding"/>
    <property type="evidence" value="ECO:0007669"/>
    <property type="project" value="InterPro"/>
</dbReference>
<dbReference type="GO" id="GO:0005829">
    <property type="term" value="C:cytosol"/>
    <property type="evidence" value="ECO:0007669"/>
    <property type="project" value="TreeGrafter"/>
</dbReference>
<organism evidence="16 17">
    <name type="scientific">Streptacidiphilus jiangxiensis</name>
    <dbReference type="NCBI Taxonomy" id="235985"/>
    <lineage>
        <taxon>Bacteria</taxon>
        <taxon>Bacillati</taxon>
        <taxon>Actinomycetota</taxon>
        <taxon>Actinomycetes</taxon>
        <taxon>Kitasatosporales</taxon>
        <taxon>Streptomycetaceae</taxon>
        <taxon>Streptacidiphilus</taxon>
    </lineage>
</organism>
<dbReference type="PROSITE" id="PS51404">
    <property type="entry name" value="DYP_PEROXIDASE"/>
    <property type="match status" value="1"/>
</dbReference>
<keyword evidence="8" id="KW-0456">Lyase</keyword>
<keyword evidence="7 13" id="KW-0408">Iron</keyword>
<dbReference type="InterPro" id="IPR048328">
    <property type="entry name" value="Dyp_perox_C"/>
</dbReference>
<evidence type="ECO:0000256" key="7">
    <source>
        <dbReference type="ARBA" id="ARBA00023004"/>
    </source>
</evidence>
<dbReference type="RefSeq" id="WP_042455140.1">
    <property type="nucleotide sequence ID" value="NZ_BBPN01000036.1"/>
</dbReference>
<evidence type="ECO:0000313" key="17">
    <source>
        <dbReference type="Proteomes" id="UP000183015"/>
    </source>
</evidence>
<dbReference type="NCBIfam" id="TIGR01412">
    <property type="entry name" value="tat_substr_1"/>
    <property type="match status" value="1"/>
</dbReference>
<keyword evidence="3 13" id="KW-0349">Heme</keyword>
<evidence type="ECO:0000256" key="3">
    <source>
        <dbReference type="ARBA" id="ARBA00022617"/>
    </source>
</evidence>